<gene>
    <name evidence="6" type="ORF">EZS27_035875</name>
</gene>
<organism evidence="6">
    <name type="scientific">termite gut metagenome</name>
    <dbReference type="NCBI Taxonomy" id="433724"/>
    <lineage>
        <taxon>unclassified sequences</taxon>
        <taxon>metagenomes</taxon>
        <taxon>organismal metagenomes</taxon>
    </lineage>
</organism>
<accession>A0A5J4PUL8</accession>
<dbReference type="GO" id="GO:0003723">
    <property type="term" value="F:RNA binding"/>
    <property type="evidence" value="ECO:0007669"/>
    <property type="project" value="InterPro"/>
</dbReference>
<dbReference type="Pfam" id="PF01509">
    <property type="entry name" value="TruB_N"/>
    <property type="match status" value="1"/>
</dbReference>
<dbReference type="SUPFAM" id="SSF55120">
    <property type="entry name" value="Pseudouridine synthase"/>
    <property type="match status" value="1"/>
</dbReference>
<dbReference type="GO" id="GO:1990481">
    <property type="term" value="P:mRNA pseudouridine synthesis"/>
    <property type="evidence" value="ECO:0007669"/>
    <property type="project" value="TreeGrafter"/>
</dbReference>
<evidence type="ECO:0000313" key="6">
    <source>
        <dbReference type="EMBL" id="KAA6313336.1"/>
    </source>
</evidence>
<proteinExistence type="inferred from homology"/>
<keyword evidence="3 6" id="KW-0413">Isomerase</keyword>
<dbReference type="CDD" id="cd02573">
    <property type="entry name" value="PseudoU_synth_EcTruB"/>
    <property type="match status" value="1"/>
</dbReference>
<dbReference type="PANTHER" id="PTHR13767:SF2">
    <property type="entry name" value="PSEUDOURIDYLATE SYNTHASE TRUB1"/>
    <property type="match status" value="1"/>
</dbReference>
<evidence type="ECO:0000259" key="4">
    <source>
        <dbReference type="Pfam" id="PF01509"/>
    </source>
</evidence>
<feature type="domain" description="Pseudouridine synthase II N-terminal" evidence="4">
    <location>
        <begin position="36"/>
        <end position="181"/>
    </location>
</feature>
<dbReference type="EC" id="5.4.99.25" evidence="1"/>
<dbReference type="EMBL" id="SNRY01006106">
    <property type="protein sequence ID" value="KAA6313336.1"/>
    <property type="molecule type" value="Genomic_DNA"/>
</dbReference>
<dbReference type="InterPro" id="IPR020103">
    <property type="entry name" value="PsdUridine_synth_cat_dom_sf"/>
</dbReference>
<feature type="domain" description="tRNA pseudouridylate synthase B C-terminal" evidence="5">
    <location>
        <begin position="182"/>
        <end position="225"/>
    </location>
</feature>
<dbReference type="GO" id="GO:0160148">
    <property type="term" value="F:tRNA pseudouridine(55) synthase activity"/>
    <property type="evidence" value="ECO:0007669"/>
    <property type="project" value="UniProtKB-EC"/>
</dbReference>
<dbReference type="InterPro" id="IPR032819">
    <property type="entry name" value="TruB_C"/>
</dbReference>
<dbReference type="InterPro" id="IPR014780">
    <property type="entry name" value="tRNA_psdUridine_synth_TruB"/>
</dbReference>
<dbReference type="HAMAP" id="MF_01080">
    <property type="entry name" value="TruB_bact"/>
    <property type="match status" value="1"/>
</dbReference>
<evidence type="ECO:0000256" key="1">
    <source>
        <dbReference type="ARBA" id="ARBA00012787"/>
    </source>
</evidence>
<dbReference type="InterPro" id="IPR002501">
    <property type="entry name" value="PsdUridine_synth_N"/>
</dbReference>
<name>A0A5J4PUL8_9ZZZZ</name>
<dbReference type="PANTHER" id="PTHR13767">
    <property type="entry name" value="TRNA-PSEUDOURIDINE SYNTHASE"/>
    <property type="match status" value="1"/>
</dbReference>
<dbReference type="Pfam" id="PF16198">
    <property type="entry name" value="TruB_C_2"/>
    <property type="match status" value="1"/>
</dbReference>
<reference evidence="6" key="1">
    <citation type="submission" date="2019-03" db="EMBL/GenBank/DDBJ databases">
        <title>Single cell metagenomics reveals metabolic interactions within the superorganism composed of flagellate Streblomastix strix and complex community of Bacteroidetes bacteria on its surface.</title>
        <authorList>
            <person name="Treitli S.C."/>
            <person name="Kolisko M."/>
            <person name="Husnik F."/>
            <person name="Keeling P."/>
            <person name="Hampl V."/>
        </authorList>
    </citation>
    <scope>NUCLEOTIDE SEQUENCE</scope>
    <source>
        <strain evidence="6">STM</strain>
    </source>
</reference>
<comment type="caution">
    <text evidence="6">The sequence shown here is derived from an EMBL/GenBank/DDBJ whole genome shotgun (WGS) entry which is preliminary data.</text>
</comment>
<protein>
    <recommendedName>
        <fullName evidence="1">tRNA pseudouridine(55) synthase</fullName>
        <ecNumber evidence="1">5.4.99.25</ecNumber>
    </recommendedName>
</protein>
<dbReference type="NCBIfam" id="TIGR00431">
    <property type="entry name" value="TruB"/>
    <property type="match status" value="1"/>
</dbReference>
<dbReference type="Gene3D" id="3.30.2350.10">
    <property type="entry name" value="Pseudouridine synthase"/>
    <property type="match status" value="1"/>
</dbReference>
<dbReference type="AlphaFoldDB" id="A0A5J4PUL8"/>
<keyword evidence="2" id="KW-0819">tRNA processing</keyword>
<evidence type="ECO:0000259" key="5">
    <source>
        <dbReference type="Pfam" id="PF16198"/>
    </source>
</evidence>
<evidence type="ECO:0000256" key="3">
    <source>
        <dbReference type="ARBA" id="ARBA00023235"/>
    </source>
</evidence>
<dbReference type="GO" id="GO:0006400">
    <property type="term" value="P:tRNA modification"/>
    <property type="evidence" value="ECO:0007669"/>
    <property type="project" value="TreeGrafter"/>
</dbReference>
<evidence type="ECO:0000256" key="2">
    <source>
        <dbReference type="ARBA" id="ARBA00022694"/>
    </source>
</evidence>
<sequence>MNFEEGAILYLNKPLGWTSFDLVTQVQNNLCRKLKMKKLKVGHAGTLDPLATGVMIICTGKATKQIEEFQYQTKEYIATLRLGATTLSYDLEKEIDTFYPTEHITREIVEETLRTFVGEIEQIPPVFSACKVDGKRAYDLARKGKEVELKPKLLVIDEIELLEYNLPDIRIRVICSKGTYIRALARDIGEALNSGAHLTELIRTRIGEVTLEQCLETKDFRNWLERMESENSNCKL</sequence>